<comment type="similarity">
    <text evidence="3">Belongs to the KHG/KDPG aldolase family.</text>
</comment>
<dbReference type="GO" id="GO:0008700">
    <property type="term" value="F:(R,S)-4-hydroxy-2-oxoglutarate aldolase activity"/>
    <property type="evidence" value="ECO:0007669"/>
    <property type="project" value="UniProtKB-EC"/>
</dbReference>
<accession>A0ABV9E3Q0</accession>
<dbReference type="GO" id="GO:0008675">
    <property type="term" value="F:2-dehydro-3-deoxy-phosphogluconate aldolase activity"/>
    <property type="evidence" value="ECO:0007669"/>
    <property type="project" value="UniProtKB-EC"/>
</dbReference>
<dbReference type="Pfam" id="PF01081">
    <property type="entry name" value="Aldolase"/>
    <property type="match status" value="1"/>
</dbReference>
<dbReference type="Proteomes" id="UP001595923">
    <property type="component" value="Unassembled WGS sequence"/>
</dbReference>
<evidence type="ECO:0000313" key="9">
    <source>
        <dbReference type="EMBL" id="MFC4565805.1"/>
    </source>
</evidence>
<dbReference type="EMBL" id="JBHSFQ010000048">
    <property type="protein sequence ID" value="MFC4565805.1"/>
    <property type="molecule type" value="Genomic_DNA"/>
</dbReference>
<dbReference type="PANTHER" id="PTHR30246">
    <property type="entry name" value="2-KETO-3-DEOXY-6-PHOSPHOGLUCONATE ALDOLASE"/>
    <property type="match status" value="1"/>
</dbReference>
<dbReference type="InterPro" id="IPR031337">
    <property type="entry name" value="KDPG/KHG_AS_1"/>
</dbReference>
<dbReference type="PROSITE" id="PS00160">
    <property type="entry name" value="ALDOLASE_KDPG_KHG_2"/>
    <property type="match status" value="1"/>
</dbReference>
<dbReference type="InterPro" id="IPR013785">
    <property type="entry name" value="Aldolase_TIM"/>
</dbReference>
<dbReference type="NCBIfam" id="TIGR01182">
    <property type="entry name" value="eda"/>
    <property type="match status" value="1"/>
</dbReference>
<keyword evidence="10" id="KW-1185">Reference proteome</keyword>
<organism evidence="9 10">
    <name type="scientific">Nocardiopsis mangrovi</name>
    <dbReference type="NCBI Taxonomy" id="1179818"/>
    <lineage>
        <taxon>Bacteria</taxon>
        <taxon>Bacillati</taxon>
        <taxon>Actinomycetota</taxon>
        <taxon>Actinomycetes</taxon>
        <taxon>Streptosporangiales</taxon>
        <taxon>Nocardiopsidaceae</taxon>
        <taxon>Nocardiopsis</taxon>
    </lineage>
</organism>
<dbReference type="Gene3D" id="3.20.20.70">
    <property type="entry name" value="Aldolase class I"/>
    <property type="match status" value="1"/>
</dbReference>
<dbReference type="InterPro" id="IPR000887">
    <property type="entry name" value="Aldlse_KDPG_KHG"/>
</dbReference>
<evidence type="ECO:0000256" key="8">
    <source>
        <dbReference type="ARBA" id="ARBA00023277"/>
    </source>
</evidence>
<dbReference type="CDD" id="cd00452">
    <property type="entry name" value="KDPG_aldolase"/>
    <property type="match status" value="1"/>
</dbReference>
<keyword evidence="7" id="KW-0704">Schiff base</keyword>
<keyword evidence="6 9" id="KW-0456">Lyase</keyword>
<evidence type="ECO:0000256" key="6">
    <source>
        <dbReference type="ARBA" id="ARBA00023239"/>
    </source>
</evidence>
<gene>
    <name evidence="9" type="primary">eda</name>
    <name evidence="9" type="ORF">ACFO4E_28435</name>
</gene>
<comment type="pathway">
    <text evidence="2">Carbohydrate acid metabolism; 2-dehydro-3-deoxy-D-gluconate degradation; D-glyceraldehyde 3-phosphate and pyruvate from 2-dehydro-3-deoxy-D-gluconate: step 2/2.</text>
</comment>
<dbReference type="PROSITE" id="PS00159">
    <property type="entry name" value="ALDOLASE_KDPG_KHG_1"/>
    <property type="match status" value="1"/>
</dbReference>
<evidence type="ECO:0000256" key="3">
    <source>
        <dbReference type="ARBA" id="ARBA00006906"/>
    </source>
</evidence>
<dbReference type="RefSeq" id="WP_378580125.1">
    <property type="nucleotide sequence ID" value="NZ_JBHSFQ010000048.1"/>
</dbReference>
<comment type="subunit">
    <text evidence="4">Homotrimer.</text>
</comment>
<name>A0ABV9E3Q0_9ACTN</name>
<protein>
    <recommendedName>
        <fullName evidence="5">2-dehydro-3-deoxy-phosphogluconate aldolase</fullName>
        <ecNumber evidence="5">4.1.2.14</ecNumber>
    </recommendedName>
</protein>
<reference evidence="10" key="1">
    <citation type="journal article" date="2019" name="Int. J. Syst. Evol. Microbiol.">
        <title>The Global Catalogue of Microorganisms (GCM) 10K type strain sequencing project: providing services to taxonomists for standard genome sequencing and annotation.</title>
        <authorList>
            <consortium name="The Broad Institute Genomics Platform"/>
            <consortium name="The Broad Institute Genome Sequencing Center for Infectious Disease"/>
            <person name="Wu L."/>
            <person name="Ma J."/>
        </authorList>
    </citation>
    <scope>NUCLEOTIDE SEQUENCE [LARGE SCALE GENOMIC DNA]</scope>
    <source>
        <strain evidence="10">XZYJ18</strain>
    </source>
</reference>
<evidence type="ECO:0000256" key="2">
    <source>
        <dbReference type="ARBA" id="ARBA00004736"/>
    </source>
</evidence>
<comment type="caution">
    <text evidence="9">The sequence shown here is derived from an EMBL/GenBank/DDBJ whole genome shotgun (WGS) entry which is preliminary data.</text>
</comment>
<dbReference type="PANTHER" id="PTHR30246:SF1">
    <property type="entry name" value="2-DEHYDRO-3-DEOXY-6-PHOSPHOGALACTONATE ALDOLASE-RELATED"/>
    <property type="match status" value="1"/>
</dbReference>
<sequence length="207" mass="20219">MTGIDAILGASPVIPVVTVDDPGDAVPLARALLAGGIGVVEVTLRTPGALEAARRIAGEVPGMRLGIGTVLTAGQADAATAAGADFLVTPGTTPGLSRHLSGLPVPALPGVATVGEVLAAREAGFTALKFFPAEPAGGAAFLAAVGAPVPDVTFCPTGGITADTAPAYLALPNVACVGGSWMAPARAVRDGDWGRITALAQAAARLS</sequence>
<comment type="catalytic activity">
    <reaction evidence="1">
        <text>2-dehydro-3-deoxy-6-phospho-D-gluconate = D-glyceraldehyde 3-phosphate + pyruvate</text>
        <dbReference type="Rhea" id="RHEA:17089"/>
        <dbReference type="ChEBI" id="CHEBI:15361"/>
        <dbReference type="ChEBI" id="CHEBI:57569"/>
        <dbReference type="ChEBI" id="CHEBI:59776"/>
        <dbReference type="EC" id="4.1.2.14"/>
    </reaction>
</comment>
<dbReference type="EC" id="4.1.2.14" evidence="5"/>
<evidence type="ECO:0000256" key="7">
    <source>
        <dbReference type="ARBA" id="ARBA00023270"/>
    </source>
</evidence>
<proteinExistence type="inferred from homology"/>
<dbReference type="InterPro" id="IPR031338">
    <property type="entry name" value="KDPG/KHG_AS_2"/>
</dbReference>
<evidence type="ECO:0000256" key="5">
    <source>
        <dbReference type="ARBA" id="ARBA00013063"/>
    </source>
</evidence>
<evidence type="ECO:0000256" key="4">
    <source>
        <dbReference type="ARBA" id="ARBA00011233"/>
    </source>
</evidence>
<evidence type="ECO:0000313" key="10">
    <source>
        <dbReference type="Proteomes" id="UP001595923"/>
    </source>
</evidence>
<evidence type="ECO:0000256" key="1">
    <source>
        <dbReference type="ARBA" id="ARBA00000654"/>
    </source>
</evidence>
<dbReference type="SUPFAM" id="SSF51569">
    <property type="entry name" value="Aldolase"/>
    <property type="match status" value="1"/>
</dbReference>
<keyword evidence="8" id="KW-0119">Carbohydrate metabolism</keyword>